<evidence type="ECO:0000313" key="9">
    <source>
        <dbReference type="EMBL" id="EMR66278.1"/>
    </source>
</evidence>
<feature type="transmembrane region" description="Helical" evidence="7">
    <location>
        <begin position="134"/>
        <end position="156"/>
    </location>
</feature>
<dbReference type="EMBL" id="KB706686">
    <property type="protein sequence ID" value="EMR66278.1"/>
    <property type="molecule type" value="Genomic_DNA"/>
</dbReference>
<feature type="domain" description="Rhodopsin" evidence="8">
    <location>
        <begin position="40"/>
        <end position="275"/>
    </location>
</feature>
<keyword evidence="10" id="KW-1185">Reference proteome</keyword>
<keyword evidence="3 7" id="KW-1133">Transmembrane helix</keyword>
<evidence type="ECO:0000259" key="8">
    <source>
        <dbReference type="Pfam" id="PF20684"/>
    </source>
</evidence>
<dbReference type="OMA" id="KWAIWAL"/>
<organism evidence="9 10">
    <name type="scientific">Eutypa lata (strain UCR-EL1)</name>
    <name type="common">Grapevine dieback disease fungus</name>
    <name type="synonym">Eutypa armeniacae</name>
    <dbReference type="NCBI Taxonomy" id="1287681"/>
    <lineage>
        <taxon>Eukaryota</taxon>
        <taxon>Fungi</taxon>
        <taxon>Dikarya</taxon>
        <taxon>Ascomycota</taxon>
        <taxon>Pezizomycotina</taxon>
        <taxon>Sordariomycetes</taxon>
        <taxon>Xylariomycetidae</taxon>
        <taxon>Xylariales</taxon>
        <taxon>Diatrypaceae</taxon>
        <taxon>Eutypa</taxon>
    </lineage>
</organism>
<evidence type="ECO:0000256" key="2">
    <source>
        <dbReference type="ARBA" id="ARBA00022692"/>
    </source>
</evidence>
<evidence type="ECO:0000256" key="6">
    <source>
        <dbReference type="SAM" id="MobiDB-lite"/>
    </source>
</evidence>
<sequence>MALQGGGISAAARAEAPISAAEIIGVTTLYMAVCTAFTFARMCTRYFVHQQLWWDDWTMFFAWLGTLSLCSLQLIMIRHGAGVNVSDVPDESLDKFLKACHQSMVARIAIFFARLSILLLYIRIFFPIGTPRSTFWWIIQIVIYLNLLYTVSLILVTTLQCVPYHLPWGASCVDQWLVLIMASVINIISDMAVLVIPIASILKLQTTRRKKWAIWALFAFGALAPLVSVARLGYQVPVANGANKTVIYPIVLVLATAEQTVAMIVGSAPVASSAIVRLMWWKLPHSGQNKTLTQRIWPGREARSRNAKRGSRGAPDPYPITGATLTGSVEILYPNAAARQSDGDNVGSWEMVSPTASSDIKKAMSHGDSETTYNSNTNEV</sequence>
<evidence type="ECO:0000256" key="1">
    <source>
        <dbReference type="ARBA" id="ARBA00004141"/>
    </source>
</evidence>
<keyword evidence="4 7" id="KW-0472">Membrane</keyword>
<dbReference type="STRING" id="1287681.M7SP95"/>
<feature type="transmembrane region" description="Helical" evidence="7">
    <location>
        <begin position="214"/>
        <end position="234"/>
    </location>
</feature>
<feature type="compositionally biased region" description="Polar residues" evidence="6">
    <location>
        <begin position="370"/>
        <end position="380"/>
    </location>
</feature>
<feature type="transmembrane region" description="Helical" evidence="7">
    <location>
        <begin position="101"/>
        <end position="122"/>
    </location>
</feature>
<dbReference type="Proteomes" id="UP000012174">
    <property type="component" value="Unassembled WGS sequence"/>
</dbReference>
<proteinExistence type="inferred from homology"/>
<feature type="region of interest" description="Disordered" evidence="6">
    <location>
        <begin position="357"/>
        <end position="380"/>
    </location>
</feature>
<dbReference type="Pfam" id="PF20684">
    <property type="entry name" value="Fung_rhodopsin"/>
    <property type="match status" value="1"/>
</dbReference>
<feature type="compositionally biased region" description="Basic and acidic residues" evidence="6">
    <location>
        <begin position="359"/>
        <end position="369"/>
    </location>
</feature>
<dbReference type="InterPro" id="IPR049326">
    <property type="entry name" value="Rhodopsin_dom_fungi"/>
</dbReference>
<evidence type="ECO:0000256" key="4">
    <source>
        <dbReference type="ARBA" id="ARBA00023136"/>
    </source>
</evidence>
<dbReference type="PANTHER" id="PTHR33048:SF47">
    <property type="entry name" value="INTEGRAL MEMBRANE PROTEIN-RELATED"/>
    <property type="match status" value="1"/>
</dbReference>
<evidence type="ECO:0000256" key="5">
    <source>
        <dbReference type="ARBA" id="ARBA00038359"/>
    </source>
</evidence>
<keyword evidence="2 7" id="KW-0812">Transmembrane</keyword>
<dbReference type="OrthoDB" id="5378633at2759"/>
<name>M7SP95_EUTLA</name>
<comment type="similarity">
    <text evidence="5">Belongs to the SAT4 family.</text>
</comment>
<reference evidence="10" key="1">
    <citation type="journal article" date="2013" name="Genome Announc.">
        <title>Draft genome sequence of the grapevine dieback fungus Eutypa lata UCR-EL1.</title>
        <authorList>
            <person name="Blanco-Ulate B."/>
            <person name="Rolshausen P.E."/>
            <person name="Cantu D."/>
        </authorList>
    </citation>
    <scope>NUCLEOTIDE SEQUENCE [LARGE SCALE GENOMIC DNA]</scope>
    <source>
        <strain evidence="10">UCR-EL1</strain>
    </source>
</reference>
<accession>M7SP95</accession>
<dbReference type="KEGG" id="ela:UCREL1_6735"/>
<evidence type="ECO:0000256" key="7">
    <source>
        <dbReference type="SAM" id="Phobius"/>
    </source>
</evidence>
<evidence type="ECO:0000256" key="3">
    <source>
        <dbReference type="ARBA" id="ARBA00022989"/>
    </source>
</evidence>
<feature type="transmembrane region" description="Helical" evidence="7">
    <location>
        <begin position="60"/>
        <end position="81"/>
    </location>
</feature>
<dbReference type="HOGENOM" id="CLU_723680_0_0_1"/>
<dbReference type="InterPro" id="IPR052337">
    <property type="entry name" value="SAT4-like"/>
</dbReference>
<dbReference type="GO" id="GO:0016020">
    <property type="term" value="C:membrane"/>
    <property type="evidence" value="ECO:0007669"/>
    <property type="project" value="UniProtKB-SubCell"/>
</dbReference>
<feature type="region of interest" description="Disordered" evidence="6">
    <location>
        <begin position="298"/>
        <end position="320"/>
    </location>
</feature>
<feature type="transmembrane region" description="Helical" evidence="7">
    <location>
        <begin position="246"/>
        <end position="276"/>
    </location>
</feature>
<dbReference type="AlphaFoldDB" id="M7SP95"/>
<protein>
    <submittedName>
        <fullName evidence="9">Putative integral membrane protein</fullName>
    </submittedName>
</protein>
<feature type="transmembrane region" description="Helical" evidence="7">
    <location>
        <begin position="176"/>
        <end position="202"/>
    </location>
</feature>
<dbReference type="eggNOG" id="ENOG502TCMY">
    <property type="taxonomic scope" value="Eukaryota"/>
</dbReference>
<evidence type="ECO:0000313" key="10">
    <source>
        <dbReference type="Proteomes" id="UP000012174"/>
    </source>
</evidence>
<comment type="subcellular location">
    <subcellularLocation>
        <location evidence="1">Membrane</location>
        <topology evidence="1">Multi-pass membrane protein</topology>
    </subcellularLocation>
</comment>
<dbReference type="PANTHER" id="PTHR33048">
    <property type="entry name" value="PTH11-LIKE INTEGRAL MEMBRANE PROTEIN (AFU_ORTHOLOGUE AFUA_5G11245)"/>
    <property type="match status" value="1"/>
</dbReference>
<gene>
    <name evidence="9" type="ORF">UCREL1_6735</name>
</gene>